<dbReference type="RefSeq" id="WP_012543852.1">
    <property type="nucleotide sequence ID" value="NC_011295.1"/>
</dbReference>
<evidence type="ECO:0000313" key="3">
    <source>
        <dbReference type="EMBL" id="ACI17200.1"/>
    </source>
</evidence>
<accession>B5Y6H1</accession>
<dbReference type="Pfam" id="PF12690">
    <property type="entry name" value="BsuPI"/>
    <property type="match status" value="1"/>
</dbReference>
<dbReference type="PANTHER" id="PTHR43308:SF5">
    <property type="entry name" value="S-LAYER PROTEIN _ PEPTIDOGLYCAN ENDO-BETA-N-ACETYLGLUCOSAMINIDASE"/>
    <property type="match status" value="1"/>
</dbReference>
<dbReference type="Proteomes" id="UP000001732">
    <property type="component" value="Chromosome"/>
</dbReference>
<proteinExistence type="predicted"/>
<keyword evidence="4" id="KW-1185">Reference proteome</keyword>
<feature type="domain" description="SLH" evidence="2">
    <location>
        <begin position="201"/>
        <end position="261"/>
    </location>
</feature>
<dbReference type="PROSITE" id="PS51272">
    <property type="entry name" value="SLH"/>
    <property type="match status" value="3"/>
</dbReference>
<dbReference type="Gene3D" id="2.60.40.2360">
    <property type="entry name" value="Intracellular proteinase inhibitor BsuPI"/>
    <property type="match status" value="1"/>
</dbReference>
<dbReference type="InterPro" id="IPR051465">
    <property type="entry name" value="Cell_Envelope_Struct_Comp"/>
</dbReference>
<dbReference type="KEGG" id="cpo:COPRO5265_1594"/>
<organism evidence="3 4">
    <name type="scientific">Coprothermobacter proteolyticus (strain ATCC 35245 / DSM 5265 / OCM 4 / BT)</name>
    <dbReference type="NCBI Taxonomy" id="309798"/>
    <lineage>
        <taxon>Bacteria</taxon>
        <taxon>Pseudomonadati</taxon>
        <taxon>Coprothermobacterota</taxon>
        <taxon>Coprothermobacteria</taxon>
        <taxon>Coprothermobacterales</taxon>
        <taxon>Coprothermobacteraceae</taxon>
        <taxon>Coprothermobacter</taxon>
    </lineage>
</organism>
<dbReference type="HOGENOM" id="CLU_873486_0_0_9"/>
<dbReference type="Pfam" id="PF00395">
    <property type="entry name" value="SLH"/>
    <property type="match status" value="3"/>
</dbReference>
<name>B5Y6H1_COPPD</name>
<dbReference type="InterPro" id="IPR038144">
    <property type="entry name" value="IPI"/>
</dbReference>
<feature type="domain" description="SLH" evidence="2">
    <location>
        <begin position="137"/>
        <end position="199"/>
    </location>
</feature>
<feature type="chain" id="PRO_5002838444" evidence="1">
    <location>
        <begin position="29"/>
        <end position="318"/>
    </location>
</feature>
<evidence type="ECO:0000256" key="1">
    <source>
        <dbReference type="SAM" id="SignalP"/>
    </source>
</evidence>
<protein>
    <submittedName>
        <fullName evidence="3">Surface layer protein</fullName>
    </submittedName>
</protein>
<sequence length="318" mass="35027">MRKLVEKIIPVLLCLSLFVVMAPLATSAAGTLTIKLDVMQLPTGGVELMVYVVNPGSSVTMQFSSGYYYDVEITGSNFHYKDSQGKSYTQAIMKKTFPTGNTLIRFITLPNIPAGSYTYKVWLVGQNVSTSGSFVLGSVPEITDISNSWAKDNITTVVEKKFLTVLDNKFRPTEPITRGEFMYALALATGVKPVTLAELDGKNPFKDVDPKSAVAPYYWAFYKANIVKGYPDGTLRPAGYLTRGEAAKLIALTLPLEPGQNFIPKSPFTDLFGHWSKIYVAYLYEKGVVKGMTETTFGPDLTLTRDQVAAFLTRVMVK</sequence>
<evidence type="ECO:0000313" key="4">
    <source>
        <dbReference type="Proteomes" id="UP000001732"/>
    </source>
</evidence>
<evidence type="ECO:0000259" key="2">
    <source>
        <dbReference type="PROSITE" id="PS51272"/>
    </source>
</evidence>
<feature type="domain" description="SLH" evidence="2">
    <location>
        <begin position="263"/>
        <end position="318"/>
    </location>
</feature>
<dbReference type="AlphaFoldDB" id="B5Y6H1"/>
<dbReference type="PANTHER" id="PTHR43308">
    <property type="entry name" value="OUTER MEMBRANE PROTEIN ALPHA-RELATED"/>
    <property type="match status" value="1"/>
</dbReference>
<reference evidence="4" key="1">
    <citation type="submission" date="2008-08" db="EMBL/GenBank/DDBJ databases">
        <title>The complete genome sequence of Coprothermobacter proteolyticus strain ATCC 5245 / DSM 5265 / BT.</title>
        <authorList>
            <person name="Dodson R.J."/>
            <person name="Durkin A.S."/>
            <person name="Wu M."/>
            <person name="Eisen J."/>
            <person name="Sutton G."/>
        </authorList>
    </citation>
    <scope>NUCLEOTIDE SEQUENCE [LARGE SCALE GENOMIC DNA]</scope>
    <source>
        <strain evidence="4">ATCC 35245 / DSM 5265 / OCM 4 / BT</strain>
    </source>
</reference>
<gene>
    <name evidence="3" type="ordered locus">COPRO5265_1594</name>
</gene>
<keyword evidence="1" id="KW-0732">Signal</keyword>
<dbReference type="InterPro" id="IPR020481">
    <property type="entry name" value="Intracell_prot_inh_BsuPI"/>
</dbReference>
<reference evidence="3 4" key="2">
    <citation type="journal article" date="2014" name="Genome Announc.">
        <title>Complete Genome Sequence of Coprothermobacter proteolyticus DSM 5265.</title>
        <authorList>
            <person name="Alexiev A."/>
            <person name="Coil D.A."/>
            <person name="Badger J.H."/>
            <person name="Enticknap J."/>
            <person name="Ward N."/>
            <person name="Robb F.T."/>
            <person name="Eisen J.A."/>
        </authorList>
    </citation>
    <scope>NUCLEOTIDE SEQUENCE [LARGE SCALE GENOMIC DNA]</scope>
    <source>
        <strain evidence="4">ATCC 35245 / DSM 5265 / OCM 4 / BT</strain>
    </source>
</reference>
<feature type="signal peptide" evidence="1">
    <location>
        <begin position="1"/>
        <end position="28"/>
    </location>
</feature>
<dbReference type="STRING" id="309798.COPRO5265_1594"/>
<dbReference type="eggNOG" id="COG2755">
    <property type="taxonomic scope" value="Bacteria"/>
</dbReference>
<dbReference type="InterPro" id="IPR001119">
    <property type="entry name" value="SLH_dom"/>
</dbReference>
<dbReference type="OrthoDB" id="174569at2"/>
<dbReference type="EMBL" id="CP001145">
    <property type="protein sequence ID" value="ACI17200.1"/>
    <property type="molecule type" value="Genomic_DNA"/>
</dbReference>